<evidence type="ECO:0000259" key="16">
    <source>
        <dbReference type="SMART" id="SM00831"/>
    </source>
</evidence>
<dbReference type="InterPro" id="IPR036412">
    <property type="entry name" value="HAD-like_sf"/>
</dbReference>
<keyword evidence="12 15" id="KW-1133">Transmembrane helix</keyword>
<dbReference type="EMBL" id="JACBNQ010000025">
    <property type="protein sequence ID" value="NYB75653.1"/>
    <property type="molecule type" value="Genomic_DNA"/>
</dbReference>
<evidence type="ECO:0000256" key="14">
    <source>
        <dbReference type="ARBA" id="ARBA00048694"/>
    </source>
</evidence>
<evidence type="ECO:0000256" key="6">
    <source>
        <dbReference type="ARBA" id="ARBA00022692"/>
    </source>
</evidence>
<evidence type="ECO:0000256" key="13">
    <source>
        <dbReference type="ARBA" id="ARBA00023136"/>
    </source>
</evidence>
<evidence type="ECO:0000313" key="17">
    <source>
        <dbReference type="EMBL" id="NYB75653.1"/>
    </source>
</evidence>
<feature type="transmembrane region" description="Helical" evidence="15">
    <location>
        <begin position="79"/>
        <end position="95"/>
    </location>
</feature>
<comment type="subcellular location">
    <subcellularLocation>
        <location evidence="1">Cell membrane</location>
        <topology evidence="1">Multi-pass membrane protein</topology>
    </subcellularLocation>
</comment>
<dbReference type="Pfam" id="PF13246">
    <property type="entry name" value="Cation_ATPase"/>
    <property type="match status" value="1"/>
</dbReference>
<evidence type="ECO:0000256" key="12">
    <source>
        <dbReference type="ARBA" id="ARBA00022989"/>
    </source>
</evidence>
<evidence type="ECO:0000256" key="4">
    <source>
        <dbReference type="ARBA" id="ARBA00022475"/>
    </source>
</evidence>
<dbReference type="GO" id="GO:0046872">
    <property type="term" value="F:metal ion binding"/>
    <property type="evidence" value="ECO:0007669"/>
    <property type="project" value="UniProtKB-KW"/>
</dbReference>
<dbReference type="InterPro" id="IPR044492">
    <property type="entry name" value="P_typ_ATPase_HD_dom"/>
</dbReference>
<evidence type="ECO:0000256" key="11">
    <source>
        <dbReference type="ARBA" id="ARBA00022967"/>
    </source>
</evidence>
<dbReference type="FunFam" id="3.40.50.1000:FF:000028">
    <property type="entry name" value="Calcium-transporting P-type ATPase, putative"/>
    <property type="match status" value="1"/>
</dbReference>
<reference evidence="17" key="1">
    <citation type="submission" date="2020-07" db="EMBL/GenBank/DDBJ databases">
        <title>Genomic analysis of a strain of Sedimentibacter Hydroxybenzoicus DSM7310.</title>
        <authorList>
            <person name="Ma S."/>
        </authorList>
    </citation>
    <scope>NUCLEOTIDE SEQUENCE</scope>
    <source>
        <strain evidence="17">DSM 7310</strain>
    </source>
</reference>
<dbReference type="CDD" id="cd02089">
    <property type="entry name" value="P-type_ATPase_Ca_prok"/>
    <property type="match status" value="1"/>
</dbReference>
<dbReference type="InterPro" id="IPR023214">
    <property type="entry name" value="HAD_sf"/>
</dbReference>
<dbReference type="Gene3D" id="3.40.50.1000">
    <property type="entry name" value="HAD superfamily/HAD-like"/>
    <property type="match status" value="1"/>
</dbReference>
<keyword evidence="10" id="KW-0460">Magnesium</keyword>
<dbReference type="SUPFAM" id="SSF56784">
    <property type="entry name" value="HAD-like"/>
    <property type="match status" value="1"/>
</dbReference>
<evidence type="ECO:0000256" key="7">
    <source>
        <dbReference type="ARBA" id="ARBA00022723"/>
    </source>
</evidence>
<dbReference type="GO" id="GO:1990573">
    <property type="term" value="P:potassium ion import across plasma membrane"/>
    <property type="evidence" value="ECO:0007669"/>
    <property type="project" value="TreeGrafter"/>
</dbReference>
<dbReference type="SUPFAM" id="SSF81653">
    <property type="entry name" value="Calcium ATPase, transduction domain A"/>
    <property type="match status" value="1"/>
</dbReference>
<proteinExistence type="inferred from homology"/>
<feature type="domain" description="Cation-transporting P-type ATPase N-terminal" evidence="16">
    <location>
        <begin position="1"/>
        <end position="75"/>
    </location>
</feature>
<dbReference type="AlphaFoldDB" id="A0A974GXK9"/>
<dbReference type="FunFam" id="3.40.50.1000:FF:000001">
    <property type="entry name" value="Phospholipid-transporting ATPase IC"/>
    <property type="match status" value="1"/>
</dbReference>
<evidence type="ECO:0000256" key="5">
    <source>
        <dbReference type="ARBA" id="ARBA00022568"/>
    </source>
</evidence>
<protein>
    <recommendedName>
        <fullName evidence="3">P-type Ca(2+) transporter</fullName>
        <ecNumber evidence="3">7.2.2.10</ecNumber>
    </recommendedName>
</protein>
<keyword evidence="6 15" id="KW-0812">Transmembrane</keyword>
<dbReference type="GO" id="GO:1902600">
    <property type="term" value="P:proton transmembrane transport"/>
    <property type="evidence" value="ECO:0007669"/>
    <property type="project" value="TreeGrafter"/>
</dbReference>
<dbReference type="SFLD" id="SFLDS00003">
    <property type="entry name" value="Haloacid_Dehalogenase"/>
    <property type="match status" value="1"/>
</dbReference>
<evidence type="ECO:0000256" key="1">
    <source>
        <dbReference type="ARBA" id="ARBA00004651"/>
    </source>
</evidence>
<keyword evidence="4" id="KW-1003">Cell membrane</keyword>
<dbReference type="InterPro" id="IPR023299">
    <property type="entry name" value="ATPase_P-typ_cyto_dom_N"/>
</dbReference>
<comment type="caution">
    <text evidence="17">The sequence shown here is derived from an EMBL/GenBank/DDBJ whole genome shotgun (WGS) entry which is preliminary data.</text>
</comment>
<feature type="transmembrane region" description="Helical" evidence="15">
    <location>
        <begin position="662"/>
        <end position="685"/>
    </location>
</feature>
<dbReference type="PANTHER" id="PTHR43294:SF21">
    <property type="entry name" value="CATION TRANSPORTING ATPASE"/>
    <property type="match status" value="1"/>
</dbReference>
<comment type="similarity">
    <text evidence="2">Belongs to the cation transport ATPase (P-type) (TC 3.A.3) family. Type IIA subfamily.</text>
</comment>
<dbReference type="SUPFAM" id="SSF81665">
    <property type="entry name" value="Calcium ATPase, transmembrane domain M"/>
    <property type="match status" value="1"/>
</dbReference>
<dbReference type="FunFam" id="1.20.1110.10:FF:000065">
    <property type="entry name" value="Sarcoplasmic/endoplasmic reticulum calcium ATPase 1"/>
    <property type="match status" value="1"/>
</dbReference>
<dbReference type="FunFam" id="2.70.150.10:FF:000016">
    <property type="entry name" value="Calcium-transporting P-type ATPase putative"/>
    <property type="match status" value="1"/>
</dbReference>
<evidence type="ECO:0000256" key="15">
    <source>
        <dbReference type="SAM" id="Phobius"/>
    </source>
</evidence>
<dbReference type="InterPro" id="IPR023298">
    <property type="entry name" value="ATPase_P-typ_TM_dom_sf"/>
</dbReference>
<dbReference type="Pfam" id="PF00690">
    <property type="entry name" value="Cation_ATPase_N"/>
    <property type="match status" value="1"/>
</dbReference>
<dbReference type="InterPro" id="IPR001757">
    <property type="entry name" value="P_typ_ATPase"/>
</dbReference>
<keyword evidence="13 15" id="KW-0472">Membrane</keyword>
<dbReference type="InterPro" id="IPR004014">
    <property type="entry name" value="ATPase_P-typ_cation-transptr_N"/>
</dbReference>
<dbReference type="GO" id="GO:0030007">
    <property type="term" value="P:intracellular potassium ion homeostasis"/>
    <property type="evidence" value="ECO:0007669"/>
    <property type="project" value="TreeGrafter"/>
</dbReference>
<dbReference type="PRINTS" id="PR00119">
    <property type="entry name" value="CATATPASE"/>
</dbReference>
<feature type="transmembrane region" description="Helical" evidence="15">
    <location>
        <begin position="243"/>
        <end position="263"/>
    </location>
</feature>
<dbReference type="GO" id="GO:0005886">
    <property type="term" value="C:plasma membrane"/>
    <property type="evidence" value="ECO:0007669"/>
    <property type="project" value="UniProtKB-SubCell"/>
</dbReference>
<keyword evidence="18" id="KW-1185">Reference proteome</keyword>
<dbReference type="Proteomes" id="UP000611629">
    <property type="component" value="Unassembled WGS sequence"/>
</dbReference>
<feature type="transmembrane region" description="Helical" evidence="15">
    <location>
        <begin position="832"/>
        <end position="852"/>
    </location>
</feature>
<evidence type="ECO:0000256" key="8">
    <source>
        <dbReference type="ARBA" id="ARBA00022741"/>
    </source>
</evidence>
<dbReference type="EC" id="7.2.2.10" evidence="3"/>
<sequence>MYYQKSSEDTLLNLNVQASNGLTQDEAKKRLEENGPNTLVEKQRKTILQMFLAQLKDTMIYILFAAAAISVILHEITDAVIILSIVVINAVIGVVQESKAEAALEALKNLSSPTAMIRRNGKVMEISASELVAGDIVILEAGRIIPADLRLLQSVNLKVEESALTGESVPVDKDANFIAAGEMGIGDRINMAYSSTSVAYGRGEGVVVYTGMDTEIGKIASMLNESVEELTPLQKRLNDLGKLLGIVAIVIVAAMFGMALLQGRDIIEMLITAIALAVAAIPEGLTAVVTIVLALGVQRMVKVNTIVRKLPAVETLGAVSVVCSDKTGTLTQNKMTVTKIYLDNQTKDVTELSFDKNTVFVKGFVLCNDASTANNERIGDPTELALLDMGKLVNVTREGLEQTNPRINEQSFDSARKLMTTVHKEDSKVMSYTKGAMDILLGRCSKIYLNGEVTEITDQHKEDINTAASEMARGALRVLALGYKEDDDTANEENLTFVGLIGMIDPPRPEAKDSVRVLEQAGITTIMITGDHKDTALAIAKDLGIAENENQCITGSDLNELTQEQLNDRVRDLRVFARVSPEHKVMIVKAFKYNGSIVSMTGDGVNDAPSLKAADIGVAMGITGTDVAKGAADMVLTDDNFATIEKAVAEGRGIYHNIKKTVLFLLSSNFGEVISMFSAIAAGLASPLQSIHILWINLITDSLPGLALGVDPKDTDIMKAKPRDPNESLFAHGGLIFTVYNGFMIAALTLGAFLWSPIIHLNAEGMAVTLENIKWMLGQTLIVNGADYSIIEHAQTYAFTTLGVSQLFHAIGMRNYDKSLFKMKMFDNKSMIAAFIIGLALQIAVTEIPILTEVFETSQLSLKEWGNLILISMVPLLSHEIIVAGKNLFGKTA</sequence>
<dbReference type="SMART" id="SM00831">
    <property type="entry name" value="Cation_ATPase_N"/>
    <property type="match status" value="1"/>
</dbReference>
<dbReference type="InterPro" id="IPR059000">
    <property type="entry name" value="ATPase_P-type_domA"/>
</dbReference>
<keyword evidence="5" id="KW-0109">Calcium transport</keyword>
<dbReference type="GO" id="GO:0005391">
    <property type="term" value="F:P-type sodium:potassium-exchanging transporter activity"/>
    <property type="evidence" value="ECO:0007669"/>
    <property type="project" value="TreeGrafter"/>
</dbReference>
<keyword evidence="5" id="KW-0406">Ion transport</keyword>
<keyword evidence="5" id="KW-0106">Calcium</keyword>
<dbReference type="InterPro" id="IPR006068">
    <property type="entry name" value="ATPase_P-typ_cation-transptr_C"/>
</dbReference>
<accession>A0A974GXK9</accession>
<evidence type="ECO:0000256" key="2">
    <source>
        <dbReference type="ARBA" id="ARBA00005675"/>
    </source>
</evidence>
<dbReference type="SFLD" id="SFLDF00027">
    <property type="entry name" value="p-type_atpase"/>
    <property type="match status" value="1"/>
</dbReference>
<dbReference type="GO" id="GO:0006883">
    <property type="term" value="P:intracellular sodium ion homeostasis"/>
    <property type="evidence" value="ECO:0007669"/>
    <property type="project" value="TreeGrafter"/>
</dbReference>
<dbReference type="SFLD" id="SFLDG00002">
    <property type="entry name" value="C1.7:_P-type_atpase_like"/>
    <property type="match status" value="1"/>
</dbReference>
<dbReference type="InterPro" id="IPR018303">
    <property type="entry name" value="ATPase_P-typ_P_site"/>
</dbReference>
<feature type="transmembrane region" description="Helical" evidence="15">
    <location>
        <begin position="51"/>
        <end position="73"/>
    </location>
</feature>
<evidence type="ECO:0000256" key="10">
    <source>
        <dbReference type="ARBA" id="ARBA00022842"/>
    </source>
</evidence>
<dbReference type="Pfam" id="PF00122">
    <property type="entry name" value="E1-E2_ATPase"/>
    <property type="match status" value="1"/>
</dbReference>
<feature type="transmembrane region" description="Helical" evidence="15">
    <location>
        <begin position="868"/>
        <end position="889"/>
    </location>
</feature>
<dbReference type="Pfam" id="PF00689">
    <property type="entry name" value="Cation_ATPase_C"/>
    <property type="match status" value="1"/>
</dbReference>
<name>A0A974GXK9_SEDHY</name>
<keyword evidence="8" id="KW-0547">Nucleotide-binding</keyword>
<gene>
    <name evidence="17" type="ORF">HZF24_16010</name>
</gene>
<dbReference type="InterPro" id="IPR050510">
    <property type="entry name" value="Cation_transp_ATPase_P-type"/>
</dbReference>
<keyword evidence="5" id="KW-0813">Transport</keyword>
<feature type="transmembrane region" description="Helical" evidence="15">
    <location>
        <begin position="269"/>
        <end position="295"/>
    </location>
</feature>
<dbReference type="GO" id="GO:0005524">
    <property type="term" value="F:ATP binding"/>
    <property type="evidence" value="ECO:0007669"/>
    <property type="project" value="UniProtKB-KW"/>
</dbReference>
<dbReference type="Gene3D" id="3.40.1110.10">
    <property type="entry name" value="Calcium-transporting ATPase, cytoplasmic domain N"/>
    <property type="match status" value="1"/>
</dbReference>
<feature type="transmembrane region" description="Helical" evidence="15">
    <location>
        <begin position="730"/>
        <end position="755"/>
    </location>
</feature>
<keyword evidence="9" id="KW-0067">ATP-binding</keyword>
<dbReference type="GO" id="GO:0005388">
    <property type="term" value="F:P-type calcium transporter activity"/>
    <property type="evidence" value="ECO:0007669"/>
    <property type="project" value="UniProtKB-EC"/>
</dbReference>
<dbReference type="Gene3D" id="2.70.150.10">
    <property type="entry name" value="Calcium-transporting ATPase, cytoplasmic transduction domain A"/>
    <property type="match status" value="1"/>
</dbReference>
<dbReference type="PANTHER" id="PTHR43294">
    <property type="entry name" value="SODIUM/POTASSIUM-TRANSPORTING ATPASE SUBUNIT ALPHA"/>
    <property type="match status" value="1"/>
</dbReference>
<evidence type="ECO:0000313" key="18">
    <source>
        <dbReference type="Proteomes" id="UP000611629"/>
    </source>
</evidence>
<dbReference type="NCBIfam" id="TIGR01494">
    <property type="entry name" value="ATPase_P-type"/>
    <property type="match status" value="3"/>
</dbReference>
<dbReference type="PROSITE" id="PS00154">
    <property type="entry name" value="ATPASE_E1_E2"/>
    <property type="match status" value="1"/>
</dbReference>
<comment type="catalytic activity">
    <reaction evidence="14">
        <text>Ca(2+)(in) + ATP + H2O = Ca(2+)(out) + ADP + phosphate + H(+)</text>
        <dbReference type="Rhea" id="RHEA:18105"/>
        <dbReference type="ChEBI" id="CHEBI:15377"/>
        <dbReference type="ChEBI" id="CHEBI:15378"/>
        <dbReference type="ChEBI" id="CHEBI:29108"/>
        <dbReference type="ChEBI" id="CHEBI:30616"/>
        <dbReference type="ChEBI" id="CHEBI:43474"/>
        <dbReference type="ChEBI" id="CHEBI:456216"/>
        <dbReference type="EC" id="7.2.2.10"/>
    </reaction>
</comment>
<keyword evidence="11" id="KW-1278">Translocase</keyword>
<dbReference type="SUPFAM" id="SSF81660">
    <property type="entry name" value="Metal cation-transporting ATPase, ATP-binding domain N"/>
    <property type="match status" value="1"/>
</dbReference>
<evidence type="ECO:0000256" key="9">
    <source>
        <dbReference type="ARBA" id="ARBA00022840"/>
    </source>
</evidence>
<dbReference type="PRINTS" id="PR00120">
    <property type="entry name" value="HATPASE"/>
</dbReference>
<dbReference type="RefSeq" id="WP_179239372.1">
    <property type="nucleotide sequence ID" value="NZ_JACBNQ010000025.1"/>
</dbReference>
<dbReference type="GO" id="GO:0036376">
    <property type="term" value="P:sodium ion export across plasma membrane"/>
    <property type="evidence" value="ECO:0007669"/>
    <property type="project" value="TreeGrafter"/>
</dbReference>
<keyword evidence="7" id="KW-0479">Metal-binding</keyword>
<evidence type="ECO:0000256" key="3">
    <source>
        <dbReference type="ARBA" id="ARBA00012790"/>
    </source>
</evidence>
<dbReference type="Gene3D" id="1.20.1110.10">
    <property type="entry name" value="Calcium-transporting ATPase, transmembrane domain"/>
    <property type="match status" value="1"/>
</dbReference>
<dbReference type="InterPro" id="IPR008250">
    <property type="entry name" value="ATPase_P-typ_transduc_dom_A_sf"/>
</dbReference>
<organism evidence="17 18">
    <name type="scientific">Sedimentibacter hydroxybenzoicus DSM 7310</name>
    <dbReference type="NCBI Taxonomy" id="1123245"/>
    <lineage>
        <taxon>Bacteria</taxon>
        <taxon>Bacillati</taxon>
        <taxon>Bacillota</taxon>
        <taxon>Tissierellia</taxon>
        <taxon>Sedimentibacter</taxon>
    </lineage>
</organism>
<dbReference type="GO" id="GO:0016887">
    <property type="term" value="F:ATP hydrolysis activity"/>
    <property type="evidence" value="ECO:0007669"/>
    <property type="project" value="InterPro"/>
</dbReference>